<keyword evidence="7" id="KW-0408">Iron</keyword>
<name>A0A4R6B3H6_9RHOB</name>
<reference evidence="10 11" key="1">
    <citation type="submission" date="2019-03" db="EMBL/GenBank/DDBJ databases">
        <title>Rhodobacteraceae bacterium SM1902, a new member of the family Rhodobacteraceae isolated from Yantai.</title>
        <authorList>
            <person name="Sun Y."/>
        </authorList>
    </citation>
    <scope>NUCLEOTIDE SEQUENCE [LARGE SCALE GENOMIC DNA]</scope>
    <source>
        <strain evidence="10 11">SM1902</strain>
    </source>
</reference>
<dbReference type="GO" id="GO:0051537">
    <property type="term" value="F:2 iron, 2 sulfur cluster binding"/>
    <property type="evidence" value="ECO:0007669"/>
    <property type="project" value="UniProtKB-KW"/>
</dbReference>
<dbReference type="PANTHER" id="PTHR47354:SF8">
    <property type="entry name" value="1,2-PHENYLACETYL-COA EPOXIDASE, SUBUNIT E"/>
    <property type="match status" value="1"/>
</dbReference>
<comment type="caution">
    <text evidence="10">The sequence shown here is derived from an EMBL/GenBank/DDBJ whole genome shotgun (WGS) entry which is preliminary data.</text>
</comment>
<keyword evidence="6" id="KW-0560">Oxidoreductase</keyword>
<dbReference type="InterPro" id="IPR050415">
    <property type="entry name" value="MRET"/>
</dbReference>
<evidence type="ECO:0000256" key="2">
    <source>
        <dbReference type="ARBA" id="ARBA00022630"/>
    </source>
</evidence>
<evidence type="ECO:0000256" key="1">
    <source>
        <dbReference type="ARBA" id="ARBA00001974"/>
    </source>
</evidence>
<organism evidence="10 11">
    <name type="scientific">Meridianimarinicoccus aquatilis</name>
    <dbReference type="NCBI Taxonomy" id="2552766"/>
    <lineage>
        <taxon>Bacteria</taxon>
        <taxon>Pseudomonadati</taxon>
        <taxon>Pseudomonadota</taxon>
        <taxon>Alphaproteobacteria</taxon>
        <taxon>Rhodobacterales</taxon>
        <taxon>Paracoccaceae</taxon>
        <taxon>Meridianimarinicoccus</taxon>
    </lineage>
</organism>
<dbReference type="GO" id="GO:0016491">
    <property type="term" value="F:oxidoreductase activity"/>
    <property type="evidence" value="ECO:0007669"/>
    <property type="project" value="UniProtKB-KW"/>
</dbReference>
<evidence type="ECO:0000256" key="4">
    <source>
        <dbReference type="ARBA" id="ARBA00022723"/>
    </source>
</evidence>
<evidence type="ECO:0000256" key="5">
    <source>
        <dbReference type="ARBA" id="ARBA00022827"/>
    </source>
</evidence>
<keyword evidence="3" id="KW-0001">2Fe-2S</keyword>
<keyword evidence="5" id="KW-0274">FAD</keyword>
<comment type="cofactor">
    <cofactor evidence="1">
        <name>FAD</name>
        <dbReference type="ChEBI" id="CHEBI:57692"/>
    </cofactor>
</comment>
<dbReference type="InterPro" id="IPR017938">
    <property type="entry name" value="Riboflavin_synthase-like_b-brl"/>
</dbReference>
<dbReference type="Gene3D" id="3.40.50.80">
    <property type="entry name" value="Nucleotide-binding domain of ferredoxin-NADP reductase (FNR) module"/>
    <property type="match status" value="1"/>
</dbReference>
<evidence type="ECO:0000313" key="11">
    <source>
        <dbReference type="Proteomes" id="UP000294562"/>
    </source>
</evidence>
<dbReference type="AlphaFoldDB" id="A0A4R6B3H6"/>
<dbReference type="Gene3D" id="2.40.30.10">
    <property type="entry name" value="Translation factors"/>
    <property type="match status" value="1"/>
</dbReference>
<dbReference type="SUPFAM" id="SSF52343">
    <property type="entry name" value="Ferredoxin reductase-like, C-terminal NADP-linked domain"/>
    <property type="match status" value="1"/>
</dbReference>
<dbReference type="InterPro" id="IPR039261">
    <property type="entry name" value="FNR_nucleotide-bd"/>
</dbReference>
<dbReference type="PROSITE" id="PS51384">
    <property type="entry name" value="FAD_FR"/>
    <property type="match status" value="1"/>
</dbReference>
<evidence type="ECO:0000259" key="9">
    <source>
        <dbReference type="PROSITE" id="PS51384"/>
    </source>
</evidence>
<dbReference type="InterPro" id="IPR001433">
    <property type="entry name" value="OxRdtase_FAD/NAD-bd"/>
</dbReference>
<evidence type="ECO:0000313" key="10">
    <source>
        <dbReference type="EMBL" id="TDL90835.1"/>
    </source>
</evidence>
<dbReference type="OrthoDB" id="9792185at2"/>
<dbReference type="Pfam" id="PF00175">
    <property type="entry name" value="NAD_binding_1"/>
    <property type="match status" value="1"/>
</dbReference>
<dbReference type="Proteomes" id="UP000294562">
    <property type="component" value="Unassembled WGS sequence"/>
</dbReference>
<evidence type="ECO:0000256" key="3">
    <source>
        <dbReference type="ARBA" id="ARBA00022714"/>
    </source>
</evidence>
<keyword evidence="11" id="KW-1185">Reference proteome</keyword>
<proteinExistence type="predicted"/>
<keyword evidence="2" id="KW-0285">Flavoprotein</keyword>
<dbReference type="RefSeq" id="WP_133341507.1">
    <property type="nucleotide sequence ID" value="NZ_SMZO01000005.1"/>
</dbReference>
<evidence type="ECO:0000256" key="6">
    <source>
        <dbReference type="ARBA" id="ARBA00023002"/>
    </source>
</evidence>
<feature type="domain" description="FAD-binding FR-type" evidence="9">
    <location>
        <begin position="1"/>
        <end position="101"/>
    </location>
</feature>
<evidence type="ECO:0000256" key="8">
    <source>
        <dbReference type="ARBA" id="ARBA00023014"/>
    </source>
</evidence>
<dbReference type="PRINTS" id="PR00410">
    <property type="entry name" value="PHEHYDRXLASE"/>
</dbReference>
<dbReference type="InterPro" id="IPR017927">
    <property type="entry name" value="FAD-bd_FR_type"/>
</dbReference>
<dbReference type="EMBL" id="SMZO01000005">
    <property type="protein sequence ID" value="TDL90835.1"/>
    <property type="molecule type" value="Genomic_DNA"/>
</dbReference>
<evidence type="ECO:0000256" key="7">
    <source>
        <dbReference type="ARBA" id="ARBA00023004"/>
    </source>
</evidence>
<dbReference type="GO" id="GO:0046872">
    <property type="term" value="F:metal ion binding"/>
    <property type="evidence" value="ECO:0007669"/>
    <property type="project" value="UniProtKB-KW"/>
</dbReference>
<dbReference type="PANTHER" id="PTHR47354">
    <property type="entry name" value="NADH OXIDOREDUCTASE HCR"/>
    <property type="match status" value="1"/>
</dbReference>
<accession>A0A4R6B3H6</accession>
<sequence>MRYEIFLEELESLTPSVRRLRFNKPDDFTFEPGQATDLALTRDGWRNEVRPFTFTSLPSDPFLEFTIKSYPSHDGVTKQIPHLEKGESVTIGSPWGAIADKGPGFFIAGGAGVTPFIPILRNRSIDRNLDGCTLVLADQSYDALILRDEWRAMTGLRTEFVVSEGPREDSHSGKIDDALLSDLGIPSDARVYLCGPPPMEDAVAGSLNKIGITEGQIIREQ</sequence>
<dbReference type="SUPFAM" id="SSF63380">
    <property type="entry name" value="Riboflavin synthase domain-like"/>
    <property type="match status" value="1"/>
</dbReference>
<keyword evidence="4" id="KW-0479">Metal-binding</keyword>
<dbReference type="GO" id="GO:0050660">
    <property type="term" value="F:flavin adenine dinucleotide binding"/>
    <property type="evidence" value="ECO:0007669"/>
    <property type="project" value="TreeGrafter"/>
</dbReference>
<keyword evidence="8" id="KW-0411">Iron-sulfur</keyword>
<gene>
    <name evidence="10" type="ORF">E2L05_03485</name>
</gene>
<protein>
    <submittedName>
        <fullName evidence="10">Flavodoxin reductase</fullName>
    </submittedName>
</protein>